<reference evidence="2 3" key="1">
    <citation type="submission" date="2014-02" db="EMBL/GenBank/DDBJ databases">
        <title>The genome announcement of Streptomyces toyocaensis NRRL15009.</title>
        <authorList>
            <person name="Hong H.-J."/>
            <person name="Kwun M.J."/>
        </authorList>
    </citation>
    <scope>NUCLEOTIDE SEQUENCE [LARGE SCALE GENOMIC DNA]</scope>
    <source>
        <strain evidence="2 3">NRRL 15009</strain>
    </source>
</reference>
<dbReference type="Proteomes" id="UP000028341">
    <property type="component" value="Unassembled WGS sequence"/>
</dbReference>
<sequence length="343" mass="37093">MVAYTGLGCLPIVLLGALMGIWFAITDARDGDWATACLAAVAITLAFGLVNLMAALSLNRARTPGRLPGRGATVWTPRHRTGGTPLQCFSPHFLAVAGLFGAGWTLQWVHWSVAAAGYGALTVLYHGVPGLARRPARAAAVGERGRYARAHGWAFRERLPSLARRWTLDPLQPVAMDEAALMNVPSRAVLRDPFAVMSGTHEGVSFTVADGFVSEPFAPFRAWQQHHVTVCAVHLTIGLPFVRVALPDRDVPHSRHTVEVETLRPDFAEALVTEETIEAMLAAELTEWSIQGRDVFTVLREQPADHDLEVVHAIEQLTALVAALPADLAPWADGTAPDLPLRP</sequence>
<accession>A0A081XPT6</accession>
<dbReference type="OrthoDB" id="3683601at2"/>
<dbReference type="EMBL" id="JFCB01000016">
    <property type="protein sequence ID" value="KES05559.1"/>
    <property type="molecule type" value="Genomic_DNA"/>
</dbReference>
<evidence type="ECO:0000313" key="3">
    <source>
        <dbReference type="Proteomes" id="UP000028341"/>
    </source>
</evidence>
<name>A0A081XPT6_STRTO</name>
<organism evidence="2 3">
    <name type="scientific">Streptomyces toyocaensis</name>
    <dbReference type="NCBI Taxonomy" id="55952"/>
    <lineage>
        <taxon>Bacteria</taxon>
        <taxon>Bacillati</taxon>
        <taxon>Actinomycetota</taxon>
        <taxon>Actinomycetes</taxon>
        <taxon>Kitasatosporales</taxon>
        <taxon>Streptomycetaceae</taxon>
        <taxon>Streptomyces</taxon>
    </lineage>
</organism>
<protein>
    <submittedName>
        <fullName evidence="2">Uncharacterized protein</fullName>
    </submittedName>
</protein>
<evidence type="ECO:0000313" key="2">
    <source>
        <dbReference type="EMBL" id="KES05559.1"/>
    </source>
</evidence>
<keyword evidence="1" id="KW-1133">Transmembrane helix</keyword>
<dbReference type="STRING" id="55952.BU52_18715"/>
<dbReference type="RefSeq" id="WP_037935590.1">
    <property type="nucleotide sequence ID" value="NZ_JBFADL010000010.1"/>
</dbReference>
<keyword evidence="3" id="KW-1185">Reference proteome</keyword>
<comment type="caution">
    <text evidence="2">The sequence shown here is derived from an EMBL/GenBank/DDBJ whole genome shotgun (WGS) entry which is preliminary data.</text>
</comment>
<proteinExistence type="predicted"/>
<feature type="transmembrane region" description="Helical" evidence="1">
    <location>
        <begin position="31"/>
        <end position="56"/>
    </location>
</feature>
<evidence type="ECO:0000256" key="1">
    <source>
        <dbReference type="SAM" id="Phobius"/>
    </source>
</evidence>
<gene>
    <name evidence="2" type="ORF">BU52_18715</name>
</gene>
<dbReference type="AlphaFoldDB" id="A0A081XPT6"/>
<feature type="transmembrane region" description="Helical" evidence="1">
    <location>
        <begin position="7"/>
        <end position="25"/>
    </location>
</feature>
<keyword evidence="1" id="KW-0472">Membrane</keyword>
<keyword evidence="1" id="KW-0812">Transmembrane</keyword>